<feature type="transmembrane region" description="Helical" evidence="1">
    <location>
        <begin position="18"/>
        <end position="37"/>
    </location>
</feature>
<keyword evidence="1" id="KW-0472">Membrane</keyword>
<gene>
    <name evidence="2" type="ORF">A3C12_01165</name>
</gene>
<dbReference type="Proteomes" id="UP000178710">
    <property type="component" value="Unassembled WGS sequence"/>
</dbReference>
<protein>
    <submittedName>
        <fullName evidence="2">Uncharacterized protein</fullName>
    </submittedName>
</protein>
<comment type="caution">
    <text evidence="2">The sequence shown here is derived from an EMBL/GenBank/DDBJ whole genome shotgun (WGS) entry which is preliminary data.</text>
</comment>
<dbReference type="AlphaFoldDB" id="A0A1G2KUQ5"/>
<reference evidence="2 3" key="1">
    <citation type="journal article" date="2016" name="Nat. Commun.">
        <title>Thousands of microbial genomes shed light on interconnected biogeochemical processes in an aquifer system.</title>
        <authorList>
            <person name="Anantharaman K."/>
            <person name="Brown C.T."/>
            <person name="Hug L.A."/>
            <person name="Sharon I."/>
            <person name="Castelle C.J."/>
            <person name="Probst A.J."/>
            <person name="Thomas B.C."/>
            <person name="Singh A."/>
            <person name="Wilkins M.J."/>
            <person name="Karaoz U."/>
            <person name="Brodie E.L."/>
            <person name="Williams K.H."/>
            <person name="Hubbard S.S."/>
            <person name="Banfield J.F."/>
        </authorList>
    </citation>
    <scope>NUCLEOTIDE SEQUENCE [LARGE SCALE GENOMIC DNA]</scope>
</reference>
<evidence type="ECO:0000313" key="2">
    <source>
        <dbReference type="EMBL" id="OHA02171.1"/>
    </source>
</evidence>
<keyword evidence="1" id="KW-0812">Transmembrane</keyword>
<proteinExistence type="predicted"/>
<sequence length="141" mass="15060">MIAGWIGKIREKPESTRWAITISLTMVIGAILVTAWVKNLSGQLASMNQPPSRQNADAPSLSASLLDPLHKIGEAWGALRSGQDPEVATEEFRGTVEANASAKPLESPSVARYFLSGFMSALRYNLAAVGAAFNNLASGRF</sequence>
<evidence type="ECO:0000256" key="1">
    <source>
        <dbReference type="SAM" id="Phobius"/>
    </source>
</evidence>
<name>A0A1G2KUQ5_9BACT</name>
<organism evidence="2 3">
    <name type="scientific">Candidatus Sungbacteria bacterium RIFCSPHIGHO2_02_FULL_49_20</name>
    <dbReference type="NCBI Taxonomy" id="1802272"/>
    <lineage>
        <taxon>Bacteria</taxon>
        <taxon>Candidatus Sungiibacteriota</taxon>
    </lineage>
</organism>
<accession>A0A1G2KUQ5</accession>
<evidence type="ECO:0000313" key="3">
    <source>
        <dbReference type="Proteomes" id="UP000178710"/>
    </source>
</evidence>
<keyword evidence="1" id="KW-1133">Transmembrane helix</keyword>
<dbReference type="EMBL" id="MHQK01000007">
    <property type="protein sequence ID" value="OHA02171.1"/>
    <property type="molecule type" value="Genomic_DNA"/>
</dbReference>